<accession>A0A3M7TTG8</accession>
<protein>
    <submittedName>
        <fullName evidence="2">Uncharacterized protein</fullName>
    </submittedName>
</protein>
<reference evidence="2 3" key="1">
    <citation type="submission" date="2018-10" db="EMBL/GenBank/DDBJ databases">
        <title>Bacillus Keqinensis sp. nov., a moderately halophilic bacterium isolated from a saline-alkaline lake.</title>
        <authorList>
            <person name="Wang H."/>
        </authorList>
    </citation>
    <scope>NUCLEOTIDE SEQUENCE [LARGE SCALE GENOMIC DNA]</scope>
    <source>
        <strain evidence="2 3">KQ-3</strain>
    </source>
</reference>
<keyword evidence="1" id="KW-0472">Membrane</keyword>
<evidence type="ECO:0000313" key="3">
    <source>
        <dbReference type="Proteomes" id="UP000278746"/>
    </source>
</evidence>
<keyword evidence="3" id="KW-1185">Reference proteome</keyword>
<keyword evidence="1" id="KW-0812">Transmembrane</keyword>
<comment type="caution">
    <text evidence="2">The sequence shown here is derived from an EMBL/GenBank/DDBJ whole genome shotgun (WGS) entry which is preliminary data.</text>
</comment>
<dbReference type="EMBL" id="RHIB01000001">
    <property type="protein sequence ID" value="RNA68926.1"/>
    <property type="molecule type" value="Genomic_DNA"/>
</dbReference>
<dbReference type="AlphaFoldDB" id="A0A3M7TTG8"/>
<dbReference type="OrthoDB" id="2696719at2"/>
<organism evidence="2 3">
    <name type="scientific">Alteribacter keqinensis</name>
    <dbReference type="NCBI Taxonomy" id="2483800"/>
    <lineage>
        <taxon>Bacteria</taxon>
        <taxon>Bacillati</taxon>
        <taxon>Bacillota</taxon>
        <taxon>Bacilli</taxon>
        <taxon>Bacillales</taxon>
        <taxon>Bacillaceae</taxon>
        <taxon>Alteribacter</taxon>
    </lineage>
</organism>
<gene>
    <name evidence="2" type="ORF">EBO34_02900</name>
</gene>
<name>A0A3M7TTG8_9BACI</name>
<feature type="transmembrane region" description="Helical" evidence="1">
    <location>
        <begin position="6"/>
        <end position="23"/>
    </location>
</feature>
<evidence type="ECO:0000313" key="2">
    <source>
        <dbReference type="EMBL" id="RNA68926.1"/>
    </source>
</evidence>
<dbReference type="Proteomes" id="UP000278746">
    <property type="component" value="Unassembled WGS sequence"/>
</dbReference>
<evidence type="ECO:0000256" key="1">
    <source>
        <dbReference type="SAM" id="Phobius"/>
    </source>
</evidence>
<keyword evidence="1" id="KW-1133">Transmembrane helix</keyword>
<sequence>MDNRIWVILGAFIGGLFLYRIRYRVINAFLKRAWLRRLAVSSVMRIPAVRDRMVSQVLR</sequence>
<proteinExistence type="predicted"/>
<dbReference type="RefSeq" id="WP_122896448.1">
    <property type="nucleotide sequence ID" value="NZ_RHIB01000001.1"/>
</dbReference>